<organism evidence="2 3">
    <name type="scientific">Siminovitchia fordii</name>
    <dbReference type="NCBI Taxonomy" id="254759"/>
    <lineage>
        <taxon>Bacteria</taxon>
        <taxon>Bacillati</taxon>
        <taxon>Bacillota</taxon>
        <taxon>Bacilli</taxon>
        <taxon>Bacillales</taxon>
        <taxon>Bacillaceae</taxon>
        <taxon>Siminovitchia</taxon>
    </lineage>
</organism>
<sequence length="415" mass="45756">MQNIKNKLTLAKIRDQFPALNRTLKGKKVVYFDGPGGTQMCQPSIHRMMDYIESGMANRDGLFPTSEETEAILSQARAEIAALVNGYESGVFFGNNMTSLAYSISRMIGRDWKAGDEIVVTELDHSANVDPWVQIAEEKGMMIRRIPVDVDSLTLDNSAIDTLIHSKTKAVFLGLASNGVGTINDVKPYIEASKTVGALTVIDAVQAIPHIAVDQKALSADLVLGSGYKVFGPHIGFASMDPDLLSKYKPYKLIPAHNEHPSSMETGTQNHEGISGMIGAVEFIESFGEGESKRQKIVNAYQLFEQKEHQMASFLKDEISKIKGVKMFIPPSHVPSTPIISFVVSGIPSSTISKYLADEHTIFAANGNFYAYQLANKLDVMKYDGWLRVGLSPYNTLEECERFINGLKDCLKMYL</sequence>
<dbReference type="SUPFAM" id="SSF53383">
    <property type="entry name" value="PLP-dependent transferases"/>
    <property type="match status" value="1"/>
</dbReference>
<dbReference type="InterPro" id="IPR011340">
    <property type="entry name" value="Cys_dSase-rel"/>
</dbReference>
<reference evidence="2 3" key="1">
    <citation type="submission" date="2021-03" db="EMBL/GenBank/DDBJ databases">
        <title>Antimicrobial resistance genes in bacteria isolated from Japanese honey, and their potential for conferring macrolide and lincosamide resistance in the American foulbrood pathogen Paenibacillus larvae.</title>
        <authorList>
            <person name="Okamoto M."/>
            <person name="Kumagai M."/>
            <person name="Kanamori H."/>
            <person name="Takamatsu D."/>
        </authorList>
    </citation>
    <scope>NUCLEOTIDE SEQUENCE [LARGE SCALE GENOMIC DNA]</scope>
    <source>
        <strain evidence="2 3">J1TS3</strain>
    </source>
</reference>
<accession>A0ABQ4K7F6</accession>
<feature type="domain" description="Aminotransferase class V" evidence="1">
    <location>
        <begin position="30"/>
        <end position="403"/>
    </location>
</feature>
<protein>
    <submittedName>
        <fullName evidence="2">Cysteine desulfurase-like protein</fullName>
    </submittedName>
</protein>
<dbReference type="PANTHER" id="PTHR43586:SF21">
    <property type="entry name" value="PYRIDOXAL PHOSPHATE (PLP)-DEPENDENT ASPARTATE AMINOTRANSFERASE SUPERFAMILY"/>
    <property type="match status" value="1"/>
</dbReference>
<dbReference type="InterPro" id="IPR000192">
    <property type="entry name" value="Aminotrans_V_dom"/>
</dbReference>
<dbReference type="Pfam" id="PF00266">
    <property type="entry name" value="Aminotran_5"/>
    <property type="match status" value="1"/>
</dbReference>
<dbReference type="Gene3D" id="3.40.640.10">
    <property type="entry name" value="Type I PLP-dependent aspartate aminotransferase-like (Major domain)"/>
    <property type="match status" value="1"/>
</dbReference>
<evidence type="ECO:0000259" key="1">
    <source>
        <dbReference type="Pfam" id="PF00266"/>
    </source>
</evidence>
<name>A0ABQ4K7F6_9BACI</name>
<evidence type="ECO:0000313" key="2">
    <source>
        <dbReference type="EMBL" id="GIN21536.1"/>
    </source>
</evidence>
<dbReference type="InterPro" id="IPR015421">
    <property type="entry name" value="PyrdxlP-dep_Trfase_major"/>
</dbReference>
<evidence type="ECO:0000313" key="3">
    <source>
        <dbReference type="Proteomes" id="UP000680279"/>
    </source>
</evidence>
<dbReference type="RefSeq" id="WP_212963352.1">
    <property type="nucleotide sequence ID" value="NZ_BOQT01000009.1"/>
</dbReference>
<comment type="caution">
    <text evidence="2">The sequence shown here is derived from an EMBL/GenBank/DDBJ whole genome shotgun (WGS) entry which is preliminary data.</text>
</comment>
<proteinExistence type="predicted"/>
<dbReference type="NCBIfam" id="TIGR01976">
    <property type="entry name" value="am_tr_V_VC1184"/>
    <property type="match status" value="1"/>
</dbReference>
<dbReference type="Proteomes" id="UP000680279">
    <property type="component" value="Unassembled WGS sequence"/>
</dbReference>
<dbReference type="EMBL" id="BOQT01000009">
    <property type="protein sequence ID" value="GIN21536.1"/>
    <property type="molecule type" value="Genomic_DNA"/>
</dbReference>
<dbReference type="Gene3D" id="3.90.1150.10">
    <property type="entry name" value="Aspartate Aminotransferase, domain 1"/>
    <property type="match status" value="1"/>
</dbReference>
<gene>
    <name evidence="2" type="ORF">J1TS3_26700</name>
</gene>
<keyword evidence="3" id="KW-1185">Reference proteome</keyword>
<dbReference type="PANTHER" id="PTHR43586">
    <property type="entry name" value="CYSTEINE DESULFURASE"/>
    <property type="match status" value="1"/>
</dbReference>
<dbReference type="InterPro" id="IPR015422">
    <property type="entry name" value="PyrdxlP-dep_Trfase_small"/>
</dbReference>
<dbReference type="InterPro" id="IPR015424">
    <property type="entry name" value="PyrdxlP-dep_Trfase"/>
</dbReference>